<comment type="subcellular location">
    <subcellularLocation>
        <location evidence="10">Cell membrane</location>
        <topology evidence="10">Multi-pass membrane protein</topology>
    </subcellularLocation>
</comment>
<keyword evidence="5 10" id="KW-1133">Transmembrane helix</keyword>
<dbReference type="NCBIfam" id="TIGR00023">
    <property type="entry name" value="glycerol-3-phosphate 1-O-acyltransferase PlsY"/>
    <property type="match status" value="1"/>
</dbReference>
<feature type="transmembrane region" description="Helical" evidence="10">
    <location>
        <begin position="142"/>
        <end position="162"/>
    </location>
</feature>
<keyword evidence="3 10" id="KW-0808">Transferase</keyword>
<dbReference type="Proteomes" id="UP000218181">
    <property type="component" value="Unassembled WGS sequence"/>
</dbReference>
<comment type="catalytic activity">
    <reaction evidence="10">
        <text>an acyl phosphate + sn-glycerol 3-phosphate = a 1-acyl-sn-glycero-3-phosphate + phosphate</text>
        <dbReference type="Rhea" id="RHEA:34075"/>
        <dbReference type="ChEBI" id="CHEBI:43474"/>
        <dbReference type="ChEBI" id="CHEBI:57597"/>
        <dbReference type="ChEBI" id="CHEBI:57970"/>
        <dbReference type="ChEBI" id="CHEBI:59918"/>
        <dbReference type="EC" id="2.3.1.275"/>
    </reaction>
</comment>
<dbReference type="EMBL" id="JXJU01000002">
    <property type="protein sequence ID" value="PCS00954.1"/>
    <property type="molecule type" value="Genomic_DNA"/>
</dbReference>
<sequence>MTTVLLLIVSYLLGSIPAGLWIGKIFFKKNLHEFGSGNTGTTNTFRILGKKAGLVVFFFDLLKGTVAVLLPSLFHNTALPVLVFGLCAVLGHTFSIFDHFHGGKAVATSAGVLLGYNPLFLLLLVVVFVIMLYLFSMISLSSISAAIVALVGVAIFPAFSFILHHYDLIFTLIVLALATIIISRHASNISRIRKHVESVVPWGLNLSKQHKI</sequence>
<evidence type="ECO:0000256" key="2">
    <source>
        <dbReference type="ARBA" id="ARBA00022516"/>
    </source>
</evidence>
<protein>
    <recommendedName>
        <fullName evidence="10">Glycerol-3-phosphate acyltransferase</fullName>
    </recommendedName>
    <alternativeName>
        <fullName evidence="10">Acyl-PO4 G3P acyltransferase</fullName>
    </alternativeName>
    <alternativeName>
        <fullName evidence="10">Acyl-phosphate--glycerol-3-phosphate acyltransferase</fullName>
    </alternativeName>
    <alternativeName>
        <fullName evidence="10">G3P acyltransferase</fullName>
        <shortName evidence="10">GPAT</shortName>
        <ecNumber evidence="10">2.3.1.275</ecNumber>
    </alternativeName>
    <alternativeName>
        <fullName evidence="10">Lysophosphatidic acid synthase</fullName>
        <shortName evidence="10">LPA synthase</shortName>
    </alternativeName>
</protein>
<keyword evidence="2 10" id="KW-0444">Lipid biosynthesis</keyword>
<evidence type="ECO:0000256" key="8">
    <source>
        <dbReference type="ARBA" id="ARBA00023209"/>
    </source>
</evidence>
<name>A0A2A5RNN7_9LACT</name>
<accession>A0A2A5RNN7</accession>
<dbReference type="STRING" id="1291764.GCA_001311235_01162"/>
<feature type="transmembrane region" description="Helical" evidence="10">
    <location>
        <begin position="117"/>
        <end position="135"/>
    </location>
</feature>
<dbReference type="EC" id="2.3.1.275" evidence="10"/>
<evidence type="ECO:0000313" key="12">
    <source>
        <dbReference type="Proteomes" id="UP000218181"/>
    </source>
</evidence>
<evidence type="ECO:0000256" key="9">
    <source>
        <dbReference type="ARBA" id="ARBA00023264"/>
    </source>
</evidence>
<feature type="transmembrane region" description="Helical" evidence="10">
    <location>
        <begin position="168"/>
        <end position="186"/>
    </location>
</feature>
<keyword evidence="8 10" id="KW-0594">Phospholipid biosynthesis</keyword>
<comment type="function">
    <text evidence="10">Catalyzes the transfer of an acyl group from acyl-phosphate (acyl-PO(4)) to glycerol-3-phosphate (G3P) to form lysophosphatidic acid (LPA). This enzyme utilizes acyl-phosphate as fatty acyl donor, but not acyl-CoA or acyl-ACP.</text>
</comment>
<dbReference type="InterPro" id="IPR003811">
    <property type="entry name" value="G3P_acylTferase_PlsY"/>
</dbReference>
<evidence type="ECO:0000256" key="3">
    <source>
        <dbReference type="ARBA" id="ARBA00022679"/>
    </source>
</evidence>
<keyword evidence="4 10" id="KW-0812">Transmembrane</keyword>
<dbReference type="SMART" id="SM01207">
    <property type="entry name" value="G3P_acyltransf"/>
    <property type="match status" value="1"/>
</dbReference>
<dbReference type="OrthoDB" id="9777124at2"/>
<dbReference type="PANTHER" id="PTHR30309:SF0">
    <property type="entry name" value="GLYCEROL-3-PHOSPHATE ACYLTRANSFERASE-RELATED"/>
    <property type="match status" value="1"/>
</dbReference>
<evidence type="ECO:0000256" key="7">
    <source>
        <dbReference type="ARBA" id="ARBA00023136"/>
    </source>
</evidence>
<keyword evidence="7 10" id="KW-0472">Membrane</keyword>
<keyword evidence="1 10" id="KW-1003">Cell membrane</keyword>
<dbReference type="PANTHER" id="PTHR30309">
    <property type="entry name" value="INNER MEMBRANE PROTEIN YGIH"/>
    <property type="match status" value="1"/>
</dbReference>
<keyword evidence="9 10" id="KW-1208">Phospholipid metabolism</keyword>
<keyword evidence="12" id="KW-1185">Reference proteome</keyword>
<keyword evidence="6 10" id="KW-0443">Lipid metabolism</keyword>
<proteinExistence type="inferred from homology"/>
<evidence type="ECO:0000256" key="10">
    <source>
        <dbReference type="HAMAP-Rule" id="MF_01043"/>
    </source>
</evidence>
<dbReference type="Pfam" id="PF02660">
    <property type="entry name" value="G3P_acyltransf"/>
    <property type="match status" value="1"/>
</dbReference>
<comment type="subunit">
    <text evidence="10">Probably interacts with PlsX.</text>
</comment>
<evidence type="ECO:0000256" key="4">
    <source>
        <dbReference type="ARBA" id="ARBA00022692"/>
    </source>
</evidence>
<dbReference type="UniPathway" id="UPA00085"/>
<comment type="caution">
    <text evidence="11">The sequence shown here is derived from an EMBL/GenBank/DDBJ whole genome shotgun (WGS) entry which is preliminary data.</text>
</comment>
<feature type="transmembrane region" description="Helical" evidence="10">
    <location>
        <begin position="77"/>
        <end position="97"/>
    </location>
</feature>
<keyword evidence="11" id="KW-0012">Acyltransferase</keyword>
<dbReference type="GO" id="GO:0005886">
    <property type="term" value="C:plasma membrane"/>
    <property type="evidence" value="ECO:0007669"/>
    <property type="project" value="UniProtKB-SubCell"/>
</dbReference>
<evidence type="ECO:0000256" key="1">
    <source>
        <dbReference type="ARBA" id="ARBA00022475"/>
    </source>
</evidence>
<dbReference type="GO" id="GO:0008654">
    <property type="term" value="P:phospholipid biosynthetic process"/>
    <property type="evidence" value="ECO:0007669"/>
    <property type="project" value="UniProtKB-UniRule"/>
</dbReference>
<comment type="similarity">
    <text evidence="10">Belongs to the PlsY family.</text>
</comment>
<dbReference type="AlphaFoldDB" id="A0A2A5RNN7"/>
<dbReference type="GO" id="GO:0043772">
    <property type="term" value="F:acyl-phosphate glycerol-3-phosphate acyltransferase activity"/>
    <property type="evidence" value="ECO:0007669"/>
    <property type="project" value="UniProtKB-UniRule"/>
</dbReference>
<gene>
    <name evidence="10" type="primary">plsY</name>
    <name evidence="11" type="ORF">RT41_GL000744</name>
</gene>
<comment type="pathway">
    <text evidence="10">Lipid metabolism; phospholipid metabolism.</text>
</comment>
<evidence type="ECO:0000256" key="5">
    <source>
        <dbReference type="ARBA" id="ARBA00022989"/>
    </source>
</evidence>
<evidence type="ECO:0000256" key="6">
    <source>
        <dbReference type="ARBA" id="ARBA00023098"/>
    </source>
</evidence>
<evidence type="ECO:0000313" key="11">
    <source>
        <dbReference type="EMBL" id="PCS00954.1"/>
    </source>
</evidence>
<organism evidence="11 12">
    <name type="scientific">Lactococcus fujiensis JCM 16395</name>
    <dbReference type="NCBI Taxonomy" id="1291764"/>
    <lineage>
        <taxon>Bacteria</taxon>
        <taxon>Bacillati</taxon>
        <taxon>Bacillota</taxon>
        <taxon>Bacilli</taxon>
        <taxon>Lactobacillales</taxon>
        <taxon>Streptococcaceae</taxon>
        <taxon>Lactococcus</taxon>
    </lineage>
</organism>
<feature type="transmembrane region" description="Helical" evidence="10">
    <location>
        <begin position="52"/>
        <end position="70"/>
    </location>
</feature>
<reference evidence="11 12" key="1">
    <citation type="submission" date="2014-12" db="EMBL/GenBank/DDBJ databases">
        <title>Draft genome sequences of 10 type strains of Lactococcus.</title>
        <authorList>
            <person name="Sun Z."/>
            <person name="Zhong Z."/>
            <person name="Liu W."/>
            <person name="Zhang W."/>
            <person name="Zhang H."/>
        </authorList>
    </citation>
    <scope>NUCLEOTIDE SEQUENCE [LARGE SCALE GENOMIC DNA]</scope>
    <source>
        <strain evidence="11 12">JCM 16395</strain>
    </source>
</reference>
<dbReference type="RefSeq" id="WP_054639244.1">
    <property type="nucleotide sequence ID" value="NZ_BBAL01000003.1"/>
</dbReference>
<dbReference type="HAMAP" id="MF_01043">
    <property type="entry name" value="PlsY"/>
    <property type="match status" value="1"/>
</dbReference>